<reference evidence="2" key="1">
    <citation type="submission" date="2016-11" db="UniProtKB">
        <authorList>
            <consortium name="WormBaseParasite"/>
        </authorList>
    </citation>
    <scope>IDENTIFICATION</scope>
    <source>
        <strain evidence="2">KR3021</strain>
    </source>
</reference>
<dbReference type="WBParaSite" id="RSKR_0000246200.1">
    <property type="protein sequence ID" value="RSKR_0000246200.1"/>
    <property type="gene ID" value="RSKR_0000246200"/>
</dbReference>
<evidence type="ECO:0000313" key="2">
    <source>
        <dbReference type="WBParaSite" id="RSKR_0000246200.1"/>
    </source>
</evidence>
<proteinExistence type="predicted"/>
<accession>A0AC35TNW7</accession>
<name>A0AC35TNW7_9BILA</name>
<sequence>MVRFVLKVFVCLYFVQSGFGQQFRVAPANNSPSRSQSGNKHNVREELFSDYGEISPPQPVFPNQQYHPANKIQQPPQNNNFDNSYSHKAVKEGVSHRTIMPISNPPPLVQMQQPQMMQSNIPDIVNQNSMGGQLSGTGKMQTPTFESAGPGQGTRYAFGPREPLPLSGCFYNPTGYVCCNSELNDLMIDTYTTLTRNKKFHICNINKIAGTLQSAAEKRFNKKFEAIVGLEDFAQKATFGDDLICKIELGGKFMITYATVFNEAAGATGQPPQQQQQQQLPPNQGGYDPNLSRRAYTMGSKINKEESLFAPPKPQPIRLTQGTSMSIAPKKTPILPPPPPNNFYPPPNQEKTRQRTRENGN</sequence>
<dbReference type="Proteomes" id="UP000095286">
    <property type="component" value="Unplaced"/>
</dbReference>
<protein>
    <submittedName>
        <fullName evidence="2">Ground-like domain-containing protein</fullName>
    </submittedName>
</protein>
<organism evidence="1 2">
    <name type="scientific">Rhabditophanes sp. KR3021</name>
    <dbReference type="NCBI Taxonomy" id="114890"/>
    <lineage>
        <taxon>Eukaryota</taxon>
        <taxon>Metazoa</taxon>
        <taxon>Ecdysozoa</taxon>
        <taxon>Nematoda</taxon>
        <taxon>Chromadorea</taxon>
        <taxon>Rhabditida</taxon>
        <taxon>Tylenchina</taxon>
        <taxon>Panagrolaimomorpha</taxon>
        <taxon>Strongyloidoidea</taxon>
        <taxon>Alloionematidae</taxon>
        <taxon>Rhabditophanes</taxon>
    </lineage>
</organism>
<evidence type="ECO:0000313" key="1">
    <source>
        <dbReference type="Proteomes" id="UP000095286"/>
    </source>
</evidence>